<sequence>MKYLQKKLDDLHRNAHVYIIKTNDNKFVISIPQIHWSTELNALDEFEQKVNHLILSLNFHMYDGDSKALARRISEWTNIKEL</sequence>
<comment type="caution">
    <text evidence="1">The sequence shown here is derived from an EMBL/GenBank/DDBJ whole genome shotgun (WGS) entry which is preliminary data.</text>
</comment>
<dbReference type="InterPro" id="IPR020260">
    <property type="entry name" value="Uncharacterised_YueH"/>
</dbReference>
<dbReference type="RefSeq" id="WP_185762719.1">
    <property type="nucleotide sequence ID" value="NZ_CM017505.1"/>
</dbReference>
<reference evidence="1" key="1">
    <citation type="submission" date="2018-10" db="EMBL/GenBank/DDBJ databases">
        <title>FDA dAtabase for Regulatory Grade micrObial Sequences (FDA-ARGOS): Supporting development and validation of Infectious Disease Dx tests.</title>
        <authorList>
            <person name="Minogue T."/>
            <person name="Wolcott M."/>
            <person name="Wasieloski L."/>
            <person name="Aguilar W."/>
            <person name="Moore D."/>
            <person name="Tallon L.J."/>
            <person name="Sadzewicz L."/>
            <person name="Sengamalay N."/>
            <person name="Ott S."/>
            <person name="Godinez A."/>
            <person name="Nagaraj S."/>
            <person name="Vavikolanu K."/>
            <person name="Vyas G."/>
            <person name="Nadendla S."/>
            <person name="Aluvathingal J."/>
            <person name="Sichtig H."/>
        </authorList>
    </citation>
    <scope>NUCLEOTIDE SEQUENCE</scope>
    <source>
        <strain evidence="1">FDAARGOS_343</strain>
        <plasmid evidence="1">unnamed1</plasmid>
    </source>
</reference>
<dbReference type="Proteomes" id="UP000319837">
    <property type="component" value="Plasmid unnamed1"/>
</dbReference>
<geneLocation type="plasmid" evidence="1">
    <name>unnamed1</name>
</geneLocation>
<protein>
    <submittedName>
        <fullName evidence="1">Uncharacterized protein</fullName>
    </submittedName>
</protein>
<name>A0A553SQQ5_NIACI</name>
<dbReference type="EMBL" id="RIBP01000002">
    <property type="protein sequence ID" value="TRZ39321.1"/>
    <property type="molecule type" value="Genomic_DNA"/>
</dbReference>
<keyword evidence="1" id="KW-0614">Plasmid</keyword>
<accession>A0A553SQQ5</accession>
<gene>
    <name evidence="1" type="ORF">CEQ21_07105</name>
</gene>
<dbReference type="Pfam" id="PF14166">
    <property type="entry name" value="YueH"/>
    <property type="match status" value="1"/>
</dbReference>
<organism evidence="1">
    <name type="scientific">Niallia circulans</name>
    <name type="common">Bacillus circulans</name>
    <dbReference type="NCBI Taxonomy" id="1397"/>
    <lineage>
        <taxon>Bacteria</taxon>
        <taxon>Bacillati</taxon>
        <taxon>Bacillota</taxon>
        <taxon>Bacilli</taxon>
        <taxon>Bacillales</taxon>
        <taxon>Bacillaceae</taxon>
        <taxon>Niallia</taxon>
    </lineage>
</organism>
<proteinExistence type="predicted"/>
<dbReference type="AlphaFoldDB" id="A0A553SQQ5"/>
<evidence type="ECO:0000313" key="1">
    <source>
        <dbReference type="EMBL" id="TRZ39321.1"/>
    </source>
</evidence>